<dbReference type="Proteomes" id="UP000197138">
    <property type="component" value="Unassembled WGS sequence"/>
</dbReference>
<evidence type="ECO:0000256" key="1">
    <source>
        <dbReference type="SAM" id="MobiDB-lite"/>
    </source>
</evidence>
<proteinExistence type="predicted"/>
<evidence type="ECO:0000313" key="3">
    <source>
        <dbReference type="Proteomes" id="UP000197138"/>
    </source>
</evidence>
<protein>
    <submittedName>
        <fullName evidence="2">Uncharacterized protein</fullName>
    </submittedName>
</protein>
<comment type="caution">
    <text evidence="2">The sequence shown here is derived from an EMBL/GenBank/DDBJ whole genome shotgun (WGS) entry which is preliminary data.</text>
</comment>
<accession>A0A218WS93</accession>
<dbReference type="AlphaFoldDB" id="A0A218WS93"/>
<dbReference type="EMBL" id="MTKT01003257">
    <property type="protein sequence ID" value="OWM75348.1"/>
    <property type="molecule type" value="Genomic_DNA"/>
</dbReference>
<evidence type="ECO:0000313" key="2">
    <source>
        <dbReference type="EMBL" id="OWM75348.1"/>
    </source>
</evidence>
<feature type="region of interest" description="Disordered" evidence="1">
    <location>
        <begin position="88"/>
        <end position="109"/>
    </location>
</feature>
<gene>
    <name evidence="2" type="ORF">CDL15_Pgr021064</name>
</gene>
<organism evidence="2 3">
    <name type="scientific">Punica granatum</name>
    <name type="common">Pomegranate</name>
    <dbReference type="NCBI Taxonomy" id="22663"/>
    <lineage>
        <taxon>Eukaryota</taxon>
        <taxon>Viridiplantae</taxon>
        <taxon>Streptophyta</taxon>
        <taxon>Embryophyta</taxon>
        <taxon>Tracheophyta</taxon>
        <taxon>Spermatophyta</taxon>
        <taxon>Magnoliopsida</taxon>
        <taxon>eudicotyledons</taxon>
        <taxon>Gunneridae</taxon>
        <taxon>Pentapetalae</taxon>
        <taxon>rosids</taxon>
        <taxon>malvids</taxon>
        <taxon>Myrtales</taxon>
        <taxon>Lythraceae</taxon>
        <taxon>Punica</taxon>
    </lineage>
</organism>
<feature type="region of interest" description="Disordered" evidence="1">
    <location>
        <begin position="1"/>
        <end position="26"/>
    </location>
</feature>
<feature type="compositionally biased region" description="Gly residues" evidence="1">
    <location>
        <begin position="95"/>
        <end position="109"/>
    </location>
</feature>
<reference evidence="3" key="1">
    <citation type="journal article" date="2017" name="Plant J.">
        <title>The pomegranate (Punica granatum L.) genome and the genomics of punicalagin biosynthesis.</title>
        <authorList>
            <person name="Qin G."/>
            <person name="Xu C."/>
            <person name="Ming R."/>
            <person name="Tang H."/>
            <person name="Guyot R."/>
            <person name="Kramer E.M."/>
            <person name="Hu Y."/>
            <person name="Yi X."/>
            <person name="Qi Y."/>
            <person name="Xu X."/>
            <person name="Gao Z."/>
            <person name="Pan H."/>
            <person name="Jian J."/>
            <person name="Tian Y."/>
            <person name="Yue Z."/>
            <person name="Xu Y."/>
        </authorList>
    </citation>
    <scope>NUCLEOTIDE SEQUENCE [LARGE SCALE GENOMIC DNA]</scope>
    <source>
        <strain evidence="3">cv. Dabenzi</strain>
    </source>
</reference>
<sequence>MKNLTSLSRRGVLPSLDVRGKESGKWQEGRVTWLDTKGSRYPRGSGYGNLEKTGAAMRAWSSEVDDVGETRGRGAPGDVGGGRYIEGGPKYVGGTPAGVGGGGACVRGG</sequence>
<name>A0A218WS93_PUNGR</name>